<evidence type="ECO:0000313" key="2">
    <source>
        <dbReference type="Proteomes" id="UP001060215"/>
    </source>
</evidence>
<sequence length="101" mass="11012">MGFVFGERCIGQGGLERQDFGDDHNFMIAVAEGPSLTTTEPTATATATTTATVTVDLTIRAWSLASMKEGRVELSKWKKQNATSFLSQFIDQNPEFQHPGS</sequence>
<accession>A0ACC0IZY0</accession>
<keyword evidence="2" id="KW-1185">Reference proteome</keyword>
<evidence type="ECO:0000313" key="1">
    <source>
        <dbReference type="EMBL" id="KAI8031484.1"/>
    </source>
</evidence>
<dbReference type="Proteomes" id="UP001060215">
    <property type="component" value="Chromosome 1"/>
</dbReference>
<dbReference type="EMBL" id="CM045758">
    <property type="protein sequence ID" value="KAI8031484.1"/>
    <property type="molecule type" value="Genomic_DNA"/>
</dbReference>
<protein>
    <submittedName>
        <fullName evidence="1">Uncharacterized protein</fullName>
    </submittedName>
</protein>
<gene>
    <name evidence="1" type="ORF">LOK49_LG01G03467</name>
</gene>
<comment type="caution">
    <text evidence="1">The sequence shown here is derived from an EMBL/GenBank/DDBJ whole genome shotgun (WGS) entry which is preliminary data.</text>
</comment>
<proteinExistence type="predicted"/>
<reference evidence="1 2" key="1">
    <citation type="journal article" date="2022" name="Plant J.">
        <title>Chromosome-level genome of Camellia lanceoleosa provides a valuable resource for understanding genome evolution and self-incompatibility.</title>
        <authorList>
            <person name="Gong W."/>
            <person name="Xiao S."/>
            <person name="Wang L."/>
            <person name="Liao Z."/>
            <person name="Chang Y."/>
            <person name="Mo W."/>
            <person name="Hu G."/>
            <person name="Li W."/>
            <person name="Zhao G."/>
            <person name="Zhu H."/>
            <person name="Hu X."/>
            <person name="Ji K."/>
            <person name="Xiang X."/>
            <person name="Song Q."/>
            <person name="Yuan D."/>
            <person name="Jin S."/>
            <person name="Zhang L."/>
        </authorList>
    </citation>
    <scope>NUCLEOTIDE SEQUENCE [LARGE SCALE GENOMIC DNA]</scope>
    <source>
        <strain evidence="1">SQ_2022a</strain>
    </source>
</reference>
<organism evidence="1 2">
    <name type="scientific">Camellia lanceoleosa</name>
    <dbReference type="NCBI Taxonomy" id="1840588"/>
    <lineage>
        <taxon>Eukaryota</taxon>
        <taxon>Viridiplantae</taxon>
        <taxon>Streptophyta</taxon>
        <taxon>Embryophyta</taxon>
        <taxon>Tracheophyta</taxon>
        <taxon>Spermatophyta</taxon>
        <taxon>Magnoliopsida</taxon>
        <taxon>eudicotyledons</taxon>
        <taxon>Gunneridae</taxon>
        <taxon>Pentapetalae</taxon>
        <taxon>asterids</taxon>
        <taxon>Ericales</taxon>
        <taxon>Theaceae</taxon>
        <taxon>Camellia</taxon>
    </lineage>
</organism>
<name>A0ACC0IZY0_9ERIC</name>